<dbReference type="SMART" id="SM00327">
    <property type="entry name" value="VWA"/>
    <property type="match status" value="1"/>
</dbReference>
<dbReference type="InterPro" id="IPR052969">
    <property type="entry name" value="Thr-specific_kinase-like"/>
</dbReference>
<dbReference type="PROSITE" id="PS50234">
    <property type="entry name" value="VWFA"/>
    <property type="match status" value="1"/>
</dbReference>
<dbReference type="CDD" id="cd00198">
    <property type="entry name" value="vWFA"/>
    <property type="match status" value="1"/>
</dbReference>
<evidence type="ECO:0000259" key="1">
    <source>
        <dbReference type="PROSITE" id="PS50234"/>
    </source>
</evidence>
<sequence>MASNIQYQKGERPDLAKHDSAVLDLAFAMDCTGSMSSYIHTARDNIRKIVEDIVAAEKSDVRLALVEYRDHPPQDSSFVTRVHDFTPSIGTMKKWLDACSAQGGGDTPEAVADALHDVLKLSWRENATKICVLISDAPPHGLSPNGDTFPEGCPAGLDPMVTVRELAQKGVTLYSVGCEPAINQYRDFFMALVYITGGQYVPLAGSKMLTQVIIGGAQEEISLEKWMAEVDEEIKKEMEAGRKINDEEMSHVIHRKLKSKGAVSKQLMQNKMALRSETDDVRKYAEYTTLGAVRGGYKMAAHAPSMATHSDVYECEEAETSLAQATRMVQKSKQRMMKKF</sequence>
<dbReference type="Proteomes" id="UP000005408">
    <property type="component" value="Unassembled WGS sequence"/>
</dbReference>
<dbReference type="GO" id="GO:0005737">
    <property type="term" value="C:cytoplasm"/>
    <property type="evidence" value="ECO:0007669"/>
    <property type="project" value="TreeGrafter"/>
</dbReference>
<proteinExistence type="predicted"/>
<dbReference type="Gene3D" id="3.40.50.410">
    <property type="entry name" value="von Willebrand factor, type A domain"/>
    <property type="match status" value="1"/>
</dbReference>
<dbReference type="EnsemblMetazoa" id="G11244.5">
    <property type="protein sequence ID" value="G11244.5:cds"/>
    <property type="gene ID" value="G11244"/>
</dbReference>
<evidence type="ECO:0000313" key="2">
    <source>
        <dbReference type="EMBL" id="EKC28948.1"/>
    </source>
</evidence>
<evidence type="ECO:0000313" key="4">
    <source>
        <dbReference type="Proteomes" id="UP000005408"/>
    </source>
</evidence>
<dbReference type="EMBL" id="JH818245">
    <property type="protein sequence ID" value="EKC28948.1"/>
    <property type="molecule type" value="Genomic_DNA"/>
</dbReference>
<reference evidence="2" key="1">
    <citation type="journal article" date="2012" name="Nature">
        <title>The oyster genome reveals stress adaptation and complexity of shell formation.</title>
        <authorList>
            <person name="Zhang G."/>
            <person name="Fang X."/>
            <person name="Guo X."/>
            <person name="Li L."/>
            <person name="Luo R."/>
            <person name="Xu F."/>
            <person name="Yang P."/>
            <person name="Zhang L."/>
            <person name="Wang X."/>
            <person name="Qi H."/>
            <person name="Xiong Z."/>
            <person name="Que H."/>
            <person name="Xie Y."/>
            <person name="Holland P.W."/>
            <person name="Paps J."/>
            <person name="Zhu Y."/>
            <person name="Wu F."/>
            <person name="Chen Y."/>
            <person name="Wang J."/>
            <person name="Peng C."/>
            <person name="Meng J."/>
            <person name="Yang L."/>
            <person name="Liu J."/>
            <person name="Wen B."/>
            <person name="Zhang N."/>
            <person name="Huang Z."/>
            <person name="Zhu Q."/>
            <person name="Feng Y."/>
            <person name="Mount A."/>
            <person name="Hedgecock D."/>
            <person name="Xu Z."/>
            <person name="Liu Y."/>
            <person name="Domazet-Loso T."/>
            <person name="Du Y."/>
            <person name="Sun X."/>
            <person name="Zhang S."/>
            <person name="Liu B."/>
            <person name="Cheng P."/>
            <person name="Jiang X."/>
            <person name="Li J."/>
            <person name="Fan D."/>
            <person name="Wang W."/>
            <person name="Fu W."/>
            <person name="Wang T."/>
            <person name="Wang B."/>
            <person name="Zhang J."/>
            <person name="Peng Z."/>
            <person name="Li Y."/>
            <person name="Li N."/>
            <person name="Wang J."/>
            <person name="Chen M."/>
            <person name="He Y."/>
            <person name="Tan F."/>
            <person name="Song X."/>
            <person name="Zheng Q."/>
            <person name="Huang R."/>
            <person name="Yang H."/>
            <person name="Du X."/>
            <person name="Chen L."/>
            <person name="Yang M."/>
            <person name="Gaffney P.M."/>
            <person name="Wang S."/>
            <person name="Luo L."/>
            <person name="She Z."/>
            <person name="Ming Y."/>
            <person name="Huang W."/>
            <person name="Zhang S."/>
            <person name="Huang B."/>
            <person name="Zhang Y."/>
            <person name="Qu T."/>
            <person name="Ni P."/>
            <person name="Miao G."/>
            <person name="Wang J."/>
            <person name="Wang Q."/>
            <person name="Steinberg C.E."/>
            <person name="Wang H."/>
            <person name="Li N."/>
            <person name="Qian L."/>
            <person name="Zhang G."/>
            <person name="Li Y."/>
            <person name="Yang H."/>
            <person name="Liu X."/>
            <person name="Wang J."/>
            <person name="Yin Y."/>
            <person name="Wang J."/>
        </authorList>
    </citation>
    <scope>NUCLEOTIDE SEQUENCE [LARGE SCALE GENOMIC DNA]</scope>
    <source>
        <strain evidence="2">05x7-T-G4-1.051#20</strain>
    </source>
</reference>
<keyword evidence="4" id="KW-1185">Reference proteome</keyword>
<name>K1Q4X9_MAGGI</name>
<dbReference type="GO" id="GO:0004674">
    <property type="term" value="F:protein serine/threonine kinase activity"/>
    <property type="evidence" value="ECO:0007669"/>
    <property type="project" value="TreeGrafter"/>
</dbReference>
<dbReference type="InterPro" id="IPR036465">
    <property type="entry name" value="vWFA_dom_sf"/>
</dbReference>
<dbReference type="Pfam" id="PF00092">
    <property type="entry name" value="VWA"/>
    <property type="match status" value="1"/>
</dbReference>
<feature type="domain" description="VWFA" evidence="1">
    <location>
        <begin position="24"/>
        <end position="234"/>
    </location>
</feature>
<protein>
    <submittedName>
        <fullName evidence="3">VWFA domain-containing protein</fullName>
    </submittedName>
</protein>
<dbReference type="OrthoDB" id="301415at2759"/>
<dbReference type="EnsemblMetazoa" id="G11244.2">
    <property type="protein sequence ID" value="G11244.2:cds"/>
    <property type="gene ID" value="G11244"/>
</dbReference>
<dbReference type="AlphaFoldDB" id="K1Q4X9"/>
<dbReference type="PANTHER" id="PTHR47763">
    <property type="entry name" value="ALPHA-PROTEIN KINASE VWKA"/>
    <property type="match status" value="1"/>
</dbReference>
<dbReference type="PANTHER" id="PTHR47763:SF1">
    <property type="entry name" value="DUF659 DOMAIN-CONTAINING PROTEIN"/>
    <property type="match status" value="1"/>
</dbReference>
<organism evidence="2">
    <name type="scientific">Magallana gigas</name>
    <name type="common">Pacific oyster</name>
    <name type="synonym">Crassostrea gigas</name>
    <dbReference type="NCBI Taxonomy" id="29159"/>
    <lineage>
        <taxon>Eukaryota</taxon>
        <taxon>Metazoa</taxon>
        <taxon>Spiralia</taxon>
        <taxon>Lophotrochozoa</taxon>
        <taxon>Mollusca</taxon>
        <taxon>Bivalvia</taxon>
        <taxon>Autobranchia</taxon>
        <taxon>Pteriomorphia</taxon>
        <taxon>Ostreida</taxon>
        <taxon>Ostreoidea</taxon>
        <taxon>Ostreidae</taxon>
        <taxon>Magallana</taxon>
    </lineage>
</organism>
<dbReference type="OMA" id="SASEECY"/>
<gene>
    <name evidence="2" type="ORF">CGI_10012792</name>
</gene>
<accession>K1Q4X9</accession>
<dbReference type="InterPro" id="IPR002035">
    <property type="entry name" value="VWF_A"/>
</dbReference>
<reference evidence="3" key="2">
    <citation type="submission" date="2022-08" db="UniProtKB">
        <authorList>
            <consortium name="EnsemblMetazoa"/>
        </authorList>
    </citation>
    <scope>IDENTIFICATION</scope>
    <source>
        <strain evidence="3">05x7-T-G4-1.051#20</strain>
    </source>
</reference>
<dbReference type="KEGG" id="crg:105346430"/>
<dbReference type="EnsemblMetazoa" id="G11244.8">
    <property type="protein sequence ID" value="G11244.8:cds"/>
    <property type="gene ID" value="G11244"/>
</dbReference>
<dbReference type="HOGENOM" id="CLU_055500_0_0_1"/>
<dbReference type="SUPFAM" id="SSF53300">
    <property type="entry name" value="vWA-like"/>
    <property type="match status" value="1"/>
</dbReference>
<dbReference type="EnsemblMetazoa" id="G11244.1">
    <property type="protein sequence ID" value="G11244.1:cds"/>
    <property type="gene ID" value="G11244"/>
</dbReference>
<evidence type="ECO:0000313" key="3">
    <source>
        <dbReference type="EnsemblMetazoa" id="G11244.1:cds"/>
    </source>
</evidence>